<dbReference type="Pfam" id="PF00656">
    <property type="entry name" value="Peptidase_C14"/>
    <property type="match status" value="1"/>
</dbReference>
<dbReference type="EMBL" id="JAUMIS010000001">
    <property type="protein sequence ID" value="MDO3720186.1"/>
    <property type="molecule type" value="Genomic_DNA"/>
</dbReference>
<dbReference type="InterPro" id="IPR029030">
    <property type="entry name" value="Caspase-like_dom_sf"/>
</dbReference>
<dbReference type="PANTHER" id="PTHR45011">
    <property type="entry name" value="DAP3-BINDING CELL DEATH ENHANCER 1"/>
    <property type="match status" value="1"/>
</dbReference>
<evidence type="ECO:0000256" key="1">
    <source>
        <dbReference type="SAM" id="Coils"/>
    </source>
</evidence>
<dbReference type="Proteomes" id="UP001168640">
    <property type="component" value="Unassembled WGS sequence"/>
</dbReference>
<reference evidence="3" key="1">
    <citation type="submission" date="2023-07" db="EMBL/GenBank/DDBJ databases">
        <title>Marinobacter sp. chi1 genome sequencing and assembly.</title>
        <authorList>
            <person name="Park S."/>
        </authorList>
    </citation>
    <scope>NUCLEOTIDE SEQUENCE</scope>
    <source>
        <strain evidence="3">Chi1</strain>
    </source>
</reference>
<name>A0ABT8VW24_9GAMM</name>
<sequence>MTRHVFVFAFSILILGCQTAELENPDQSANAQQRISELQIVDCLLPGQMRMVGKKTYMTPRRPTRTTASDCSIRGGEFVAYDRSDYKTALAVWMPQAEAGDPEAQANVGEIFERGLGGEPNYAAAKLWYERAAKQGNRKAQFNLGTLYEQGLGVEKNMLMALEWYRLAWGVPKDELIFKSMADKELATQREAMEAQIAELDQDLAKKGRQIRVLDDQIASLRDELADSGNATEALSQEIEELNALVVELKSDQEKRESEKRNLTARIRQPSEDWRTIPDVKIEDYDPDSVPETSFGRYFALVISNENYLNIDNLETPNRDADRVSEILESQYGFKVMRLKDSSNIAIMDAINNLNEVLTERDNLLIYYAGHGVRVNNGEFESGYWLPVNADAPPRDTLWVSNEFITRHIGRLKAKRIMVVADSCYAGLLSDAPGFLLLDKAAVRSERYIQYKKPRRSRLLMTSGGDQPVLDNGGDGYSVFARAFIDVLEQNERLLTGPELFAAIRGRVEQGAMAANFEQKPAYKVIKAAGHEMGDFFFQPTTPGNS</sequence>
<proteinExistence type="predicted"/>
<organism evidence="3 4">
    <name type="scientific">Marinobacter suaedae</name>
    <dbReference type="NCBI Taxonomy" id="3057675"/>
    <lineage>
        <taxon>Bacteria</taxon>
        <taxon>Pseudomonadati</taxon>
        <taxon>Pseudomonadota</taxon>
        <taxon>Gammaproteobacteria</taxon>
        <taxon>Pseudomonadales</taxon>
        <taxon>Marinobacteraceae</taxon>
        <taxon>Marinobacter</taxon>
    </lineage>
</organism>
<dbReference type="PROSITE" id="PS50208">
    <property type="entry name" value="CASPASE_P20"/>
    <property type="match status" value="1"/>
</dbReference>
<dbReference type="InterPro" id="IPR006597">
    <property type="entry name" value="Sel1-like"/>
</dbReference>
<dbReference type="PANTHER" id="PTHR45011:SF1">
    <property type="entry name" value="DAP3-BINDING CELL DEATH ENHANCER 1"/>
    <property type="match status" value="1"/>
</dbReference>
<dbReference type="SMART" id="SM00671">
    <property type="entry name" value="SEL1"/>
    <property type="match status" value="2"/>
</dbReference>
<evidence type="ECO:0000259" key="2">
    <source>
        <dbReference type="PROSITE" id="PS50208"/>
    </source>
</evidence>
<protein>
    <submittedName>
        <fullName evidence="3">Caspase family protein</fullName>
    </submittedName>
</protein>
<dbReference type="Gene3D" id="3.40.50.1460">
    <property type="match status" value="1"/>
</dbReference>
<dbReference type="SUPFAM" id="SSF52129">
    <property type="entry name" value="Caspase-like"/>
    <property type="match status" value="1"/>
</dbReference>
<keyword evidence="4" id="KW-1185">Reference proteome</keyword>
<evidence type="ECO:0000313" key="4">
    <source>
        <dbReference type="Proteomes" id="UP001168640"/>
    </source>
</evidence>
<dbReference type="InterPro" id="IPR011990">
    <property type="entry name" value="TPR-like_helical_dom_sf"/>
</dbReference>
<keyword evidence="1" id="KW-0175">Coiled coil</keyword>
<feature type="domain" description="Caspase family p20" evidence="2">
    <location>
        <begin position="296"/>
        <end position="424"/>
    </location>
</feature>
<dbReference type="InterPro" id="IPR052748">
    <property type="entry name" value="ISR_Activator"/>
</dbReference>
<dbReference type="InterPro" id="IPR011600">
    <property type="entry name" value="Pept_C14_caspase"/>
</dbReference>
<dbReference type="PROSITE" id="PS51257">
    <property type="entry name" value="PROKAR_LIPOPROTEIN"/>
    <property type="match status" value="1"/>
</dbReference>
<gene>
    <name evidence="3" type="ORF">QVZ43_00530</name>
</gene>
<dbReference type="Pfam" id="PF08238">
    <property type="entry name" value="Sel1"/>
    <property type="match status" value="2"/>
</dbReference>
<dbReference type="RefSeq" id="WP_302908457.1">
    <property type="nucleotide sequence ID" value="NZ_JAUMIS010000001.1"/>
</dbReference>
<comment type="caution">
    <text evidence="3">The sequence shown here is derived from an EMBL/GenBank/DDBJ whole genome shotgun (WGS) entry which is preliminary data.</text>
</comment>
<evidence type="ECO:0000313" key="3">
    <source>
        <dbReference type="EMBL" id="MDO3720186.1"/>
    </source>
</evidence>
<dbReference type="SUPFAM" id="SSF81901">
    <property type="entry name" value="HCP-like"/>
    <property type="match status" value="1"/>
</dbReference>
<feature type="coiled-coil region" evidence="1">
    <location>
        <begin position="183"/>
        <end position="262"/>
    </location>
</feature>
<dbReference type="InterPro" id="IPR001309">
    <property type="entry name" value="Pept_C14_p20"/>
</dbReference>
<accession>A0ABT8VW24</accession>
<dbReference type="Gene3D" id="1.25.40.10">
    <property type="entry name" value="Tetratricopeptide repeat domain"/>
    <property type="match status" value="1"/>
</dbReference>